<evidence type="ECO:0000313" key="1">
    <source>
        <dbReference type="EMBL" id="CAH9104233.1"/>
    </source>
</evidence>
<comment type="caution">
    <text evidence="2">The sequence shown here is derived from an EMBL/GenBank/DDBJ whole genome shotgun (WGS) entry which is preliminary data.</text>
</comment>
<keyword evidence="3" id="KW-1185">Reference proteome</keyword>
<accession>A0AAV0G099</accession>
<name>A0AAV0G099_9ASTE</name>
<dbReference type="Proteomes" id="UP001152523">
    <property type="component" value="Unassembled WGS sequence"/>
</dbReference>
<proteinExistence type="predicted"/>
<evidence type="ECO:0000313" key="3">
    <source>
        <dbReference type="Proteomes" id="UP001152523"/>
    </source>
</evidence>
<dbReference type="EMBL" id="CAMAPF010000126">
    <property type="protein sequence ID" value="CAH9104233.1"/>
    <property type="molecule type" value="Genomic_DNA"/>
</dbReference>
<dbReference type="AlphaFoldDB" id="A0AAV0G099"/>
<dbReference type="EMBL" id="CAMAPF010001029">
    <property type="protein sequence ID" value="CAH9141189.1"/>
    <property type="molecule type" value="Genomic_DNA"/>
</dbReference>
<sequence>MFIKNILDKRELGPTGSTYPTRPGRRELFHRLSWPPSSSLPLLQTRTKLRQNTIFKLHIFESSPFLHQIHQKKIMLIISSSPSTFPYPSNNPQPTKNPNHLTPQTAKAEISSTKKKEMTPKRAKRFILLDISDTSTRDSALISMGGEFQGKLTFILYILEFFFSK</sequence>
<protein>
    <submittedName>
        <fullName evidence="2">Uncharacterized protein</fullName>
    </submittedName>
</protein>
<evidence type="ECO:0000313" key="2">
    <source>
        <dbReference type="EMBL" id="CAH9141189.1"/>
    </source>
</evidence>
<organism evidence="2 3">
    <name type="scientific">Cuscuta epithymum</name>
    <dbReference type="NCBI Taxonomy" id="186058"/>
    <lineage>
        <taxon>Eukaryota</taxon>
        <taxon>Viridiplantae</taxon>
        <taxon>Streptophyta</taxon>
        <taxon>Embryophyta</taxon>
        <taxon>Tracheophyta</taxon>
        <taxon>Spermatophyta</taxon>
        <taxon>Magnoliopsida</taxon>
        <taxon>eudicotyledons</taxon>
        <taxon>Gunneridae</taxon>
        <taxon>Pentapetalae</taxon>
        <taxon>asterids</taxon>
        <taxon>lamiids</taxon>
        <taxon>Solanales</taxon>
        <taxon>Convolvulaceae</taxon>
        <taxon>Cuscuteae</taxon>
        <taxon>Cuscuta</taxon>
        <taxon>Cuscuta subgen. Cuscuta</taxon>
    </lineage>
</organism>
<reference evidence="2" key="1">
    <citation type="submission" date="2022-07" db="EMBL/GenBank/DDBJ databases">
        <authorList>
            <person name="Macas J."/>
            <person name="Novak P."/>
            <person name="Neumann P."/>
        </authorList>
    </citation>
    <scope>NUCLEOTIDE SEQUENCE</scope>
</reference>
<gene>
    <name evidence="1" type="ORF">CEPIT_LOCUS16706</name>
    <name evidence="2" type="ORF">CEPIT_LOCUS38936</name>
</gene>